<evidence type="ECO:0000313" key="3">
    <source>
        <dbReference type="Proteomes" id="UP000800092"/>
    </source>
</evidence>
<sequence length="265" mass="29929">MPIFSTYNDHAPPRPRSSPSAFGPNGGDFVWPNPLGIKHAQTGDYSTSSGYSNGPAPPVRSHSPYFGNFGVSEINAPQPRKSYPAIAPNPMGVFEKSSLKRSRTEETSPEAPQKRRKSSCSMTTPELGEEDQLLMRLKEEENLPWKDIAARFQSDLGKSYQVPALQMRFKRLRERIRPWTDVDINALRMAHEYWEKNKFDIISAKMVDFGALEKWPAKLCAKKWQEINPTYDSYMAHPGTTPAFSQMSTPIESAGGYMPPFLHMQ</sequence>
<dbReference type="AlphaFoldDB" id="A0A6A6HFP5"/>
<evidence type="ECO:0000313" key="2">
    <source>
        <dbReference type="EMBL" id="KAF2236343.1"/>
    </source>
</evidence>
<accession>A0A6A6HFP5</accession>
<feature type="region of interest" description="Disordered" evidence="1">
    <location>
        <begin position="80"/>
        <end position="126"/>
    </location>
</feature>
<organism evidence="2 3">
    <name type="scientific">Viridothelium virens</name>
    <name type="common">Speckled blister lichen</name>
    <name type="synonym">Trypethelium virens</name>
    <dbReference type="NCBI Taxonomy" id="1048519"/>
    <lineage>
        <taxon>Eukaryota</taxon>
        <taxon>Fungi</taxon>
        <taxon>Dikarya</taxon>
        <taxon>Ascomycota</taxon>
        <taxon>Pezizomycotina</taxon>
        <taxon>Dothideomycetes</taxon>
        <taxon>Dothideomycetes incertae sedis</taxon>
        <taxon>Trypetheliales</taxon>
        <taxon>Trypetheliaceae</taxon>
        <taxon>Viridothelium</taxon>
    </lineage>
</organism>
<feature type="compositionally biased region" description="Polar residues" evidence="1">
    <location>
        <begin position="43"/>
        <end position="52"/>
    </location>
</feature>
<gene>
    <name evidence="2" type="ORF">EV356DRAFT_498328</name>
</gene>
<reference evidence="2" key="1">
    <citation type="journal article" date="2020" name="Stud. Mycol.">
        <title>101 Dothideomycetes genomes: a test case for predicting lifestyles and emergence of pathogens.</title>
        <authorList>
            <person name="Haridas S."/>
            <person name="Albert R."/>
            <person name="Binder M."/>
            <person name="Bloem J."/>
            <person name="Labutti K."/>
            <person name="Salamov A."/>
            <person name="Andreopoulos B."/>
            <person name="Baker S."/>
            <person name="Barry K."/>
            <person name="Bills G."/>
            <person name="Bluhm B."/>
            <person name="Cannon C."/>
            <person name="Castanera R."/>
            <person name="Culley D."/>
            <person name="Daum C."/>
            <person name="Ezra D."/>
            <person name="Gonzalez J."/>
            <person name="Henrissat B."/>
            <person name="Kuo A."/>
            <person name="Liang C."/>
            <person name="Lipzen A."/>
            <person name="Lutzoni F."/>
            <person name="Magnuson J."/>
            <person name="Mondo S."/>
            <person name="Nolan M."/>
            <person name="Ohm R."/>
            <person name="Pangilinan J."/>
            <person name="Park H.-J."/>
            <person name="Ramirez L."/>
            <person name="Alfaro M."/>
            <person name="Sun H."/>
            <person name="Tritt A."/>
            <person name="Yoshinaga Y."/>
            <person name="Zwiers L.-H."/>
            <person name="Turgeon B."/>
            <person name="Goodwin S."/>
            <person name="Spatafora J."/>
            <person name="Crous P."/>
            <person name="Grigoriev I."/>
        </authorList>
    </citation>
    <scope>NUCLEOTIDE SEQUENCE</scope>
    <source>
        <strain evidence="2">Tuck. ex Michener</strain>
    </source>
</reference>
<feature type="region of interest" description="Disordered" evidence="1">
    <location>
        <begin position="1"/>
        <end position="64"/>
    </location>
</feature>
<keyword evidence="3" id="KW-1185">Reference proteome</keyword>
<dbReference type="OrthoDB" id="5421421at2759"/>
<proteinExistence type="predicted"/>
<name>A0A6A6HFP5_VIRVR</name>
<evidence type="ECO:0000256" key="1">
    <source>
        <dbReference type="SAM" id="MobiDB-lite"/>
    </source>
</evidence>
<protein>
    <recommendedName>
        <fullName evidence="4">Myb-like domain-containing protein</fullName>
    </recommendedName>
</protein>
<dbReference type="Proteomes" id="UP000800092">
    <property type="component" value="Unassembled WGS sequence"/>
</dbReference>
<dbReference type="EMBL" id="ML991785">
    <property type="protein sequence ID" value="KAF2236343.1"/>
    <property type="molecule type" value="Genomic_DNA"/>
</dbReference>
<evidence type="ECO:0008006" key="4">
    <source>
        <dbReference type="Google" id="ProtNLM"/>
    </source>
</evidence>